<comment type="caution">
    <text evidence="3">The sequence shown here is derived from an EMBL/GenBank/DDBJ whole genome shotgun (WGS) entry which is preliminary data.</text>
</comment>
<evidence type="ECO:0000313" key="4">
    <source>
        <dbReference type="Proteomes" id="UP000321662"/>
    </source>
</evidence>
<feature type="domain" description="N-acetyltransferase" evidence="2">
    <location>
        <begin position="3"/>
        <end position="144"/>
    </location>
</feature>
<accession>A0A511AT59</accession>
<dbReference type="InterPro" id="IPR000182">
    <property type="entry name" value="GNAT_dom"/>
</dbReference>
<dbReference type="Gene3D" id="3.40.630.30">
    <property type="match status" value="1"/>
</dbReference>
<dbReference type="PROSITE" id="PS51186">
    <property type="entry name" value="GNAT"/>
    <property type="match status" value="1"/>
</dbReference>
<gene>
    <name evidence="3" type="ORF">AKA01nite_10020</name>
</gene>
<keyword evidence="4" id="KW-1185">Reference proteome</keyword>
<dbReference type="EMBL" id="BJUY01000010">
    <property type="protein sequence ID" value="GEK91380.1"/>
    <property type="molecule type" value="Genomic_DNA"/>
</dbReference>
<dbReference type="GO" id="GO:0016747">
    <property type="term" value="F:acyltransferase activity, transferring groups other than amino-acyl groups"/>
    <property type="evidence" value="ECO:0007669"/>
    <property type="project" value="InterPro"/>
</dbReference>
<dbReference type="Pfam" id="PF00583">
    <property type="entry name" value="Acetyltransf_1"/>
    <property type="match status" value="1"/>
</dbReference>
<keyword evidence="1" id="KW-0175">Coiled coil</keyword>
<dbReference type="RefSeq" id="WP_146924210.1">
    <property type="nucleotide sequence ID" value="NZ_BJUY01000010.1"/>
</dbReference>
<protein>
    <recommendedName>
        <fullName evidence="2">N-acetyltransferase domain-containing protein</fullName>
    </recommendedName>
</protein>
<organism evidence="3 4">
    <name type="scientific">Alkalibacterium kapii</name>
    <dbReference type="NCBI Taxonomy" id="426704"/>
    <lineage>
        <taxon>Bacteria</taxon>
        <taxon>Bacillati</taxon>
        <taxon>Bacillota</taxon>
        <taxon>Bacilli</taxon>
        <taxon>Lactobacillales</taxon>
        <taxon>Carnobacteriaceae</taxon>
        <taxon>Alkalibacterium</taxon>
    </lineage>
</organism>
<evidence type="ECO:0000313" key="3">
    <source>
        <dbReference type="EMBL" id="GEK91380.1"/>
    </source>
</evidence>
<reference evidence="3 4" key="1">
    <citation type="submission" date="2019-07" db="EMBL/GenBank/DDBJ databases">
        <title>Whole genome shotgun sequence of Alkalibacterium kapii NBRC 103247.</title>
        <authorList>
            <person name="Hosoyama A."/>
            <person name="Uohara A."/>
            <person name="Ohji S."/>
            <person name="Ichikawa N."/>
        </authorList>
    </citation>
    <scope>NUCLEOTIDE SEQUENCE [LARGE SCALE GENOMIC DNA]</scope>
    <source>
        <strain evidence="3 4">NBRC 103247</strain>
    </source>
</reference>
<dbReference type="OrthoDB" id="2423856at2"/>
<dbReference type="Proteomes" id="UP000321662">
    <property type="component" value="Unassembled WGS sequence"/>
</dbReference>
<proteinExistence type="predicted"/>
<evidence type="ECO:0000256" key="1">
    <source>
        <dbReference type="SAM" id="Coils"/>
    </source>
</evidence>
<sequence length="340" mass="39568">MIKHIRRLTADDLSAYQKMQTGLEVDYMLDAFTRITDAPNYLYGLFVSDNLVALSGFNLFQNHYAMLGRLRTDVRYRNQGYGTEIMQFSLEKALLMENVHWIGAYTESTNKASQNVFKKIGLAPADTHYAAKADSVTDMTTPDAALWQEITDAFEQKEWLNRTYLNPSFDKHVFPFEAYYPFPVSQELFDDLPAHWRFFQNKKKSRYVILWEEYVGARYLHVVYPWHDFLKQTGLFKTVQTVLESSQEKDSSTSLWWDFSELESKTLPFSHPFILGTPWVLYGASKHKLLSDDSSESLKRAYQFLDDLEEELKDLEQITESQTKKLASLDNKLGNNDLTN</sequence>
<dbReference type="InterPro" id="IPR016181">
    <property type="entry name" value="Acyl_CoA_acyltransferase"/>
</dbReference>
<dbReference type="AlphaFoldDB" id="A0A511AT59"/>
<feature type="coiled-coil region" evidence="1">
    <location>
        <begin position="298"/>
        <end position="332"/>
    </location>
</feature>
<dbReference type="SUPFAM" id="SSF55729">
    <property type="entry name" value="Acyl-CoA N-acyltransferases (Nat)"/>
    <property type="match status" value="1"/>
</dbReference>
<name>A0A511AT59_9LACT</name>
<evidence type="ECO:0000259" key="2">
    <source>
        <dbReference type="PROSITE" id="PS51186"/>
    </source>
</evidence>
<dbReference type="CDD" id="cd04301">
    <property type="entry name" value="NAT_SF"/>
    <property type="match status" value="1"/>
</dbReference>